<dbReference type="InterPro" id="IPR050426">
    <property type="entry name" value="Glycosyltransferase_28"/>
</dbReference>
<comment type="caution">
    <text evidence="2">The sequence shown here is derived from an EMBL/GenBank/DDBJ whole genome shotgun (WGS) entry which is preliminary data.</text>
</comment>
<dbReference type="Pfam" id="PF06722">
    <property type="entry name" value="EryCIII-like_C"/>
    <property type="match status" value="1"/>
</dbReference>
<keyword evidence="3" id="KW-1185">Reference proteome</keyword>
<organism evidence="2 3">
    <name type="scientific">Brasilonema bromeliae SPC951</name>
    <dbReference type="NCBI Taxonomy" id="385972"/>
    <lineage>
        <taxon>Bacteria</taxon>
        <taxon>Bacillati</taxon>
        <taxon>Cyanobacteriota</taxon>
        <taxon>Cyanophyceae</taxon>
        <taxon>Nostocales</taxon>
        <taxon>Scytonemataceae</taxon>
        <taxon>Brasilonema</taxon>
        <taxon>Bromeliae group (in: Brasilonema)</taxon>
    </lineage>
</organism>
<dbReference type="PANTHER" id="PTHR48050:SF13">
    <property type="entry name" value="STEROL 3-BETA-GLUCOSYLTRANSFERASE UGT80A2"/>
    <property type="match status" value="1"/>
</dbReference>
<name>A0ABX1PAR1_9CYAN</name>
<dbReference type="EMBL" id="QMEB01000171">
    <property type="protein sequence ID" value="NMG21537.1"/>
    <property type="molecule type" value="Genomic_DNA"/>
</dbReference>
<gene>
    <name evidence="2" type="ORF">DP116_19620</name>
</gene>
<accession>A0ABX1PAR1</accession>
<evidence type="ECO:0000259" key="1">
    <source>
        <dbReference type="Pfam" id="PF06722"/>
    </source>
</evidence>
<dbReference type="Proteomes" id="UP000718564">
    <property type="component" value="Unassembled WGS sequence"/>
</dbReference>
<sequence>MALLIQQLHNWRISFKYCGNIQLRFCYVMSSFLVCPGYMKKLTCRGQHYNVRVEKFLPHAHLLPYVDVMVTNGGFNGVQIALANGVPMVTAGQTEEKPEICARVQWAGVGVDLKTSTPTPKQIQEAVMKIVNSSQYRQRAENFKTEMSHYDAPTLATKLLEQLASTNLPVFRTFQ</sequence>
<dbReference type="InterPro" id="IPR010610">
    <property type="entry name" value="EryCIII-like_C"/>
</dbReference>
<dbReference type="SUPFAM" id="SSF53756">
    <property type="entry name" value="UDP-Glycosyltransferase/glycogen phosphorylase"/>
    <property type="match status" value="1"/>
</dbReference>
<dbReference type="PANTHER" id="PTHR48050">
    <property type="entry name" value="STEROL 3-BETA-GLUCOSYLTRANSFERASE"/>
    <property type="match status" value="1"/>
</dbReference>
<dbReference type="Gene3D" id="3.40.50.2000">
    <property type="entry name" value="Glycogen Phosphorylase B"/>
    <property type="match status" value="1"/>
</dbReference>
<evidence type="ECO:0000313" key="3">
    <source>
        <dbReference type="Proteomes" id="UP000718564"/>
    </source>
</evidence>
<protein>
    <recommendedName>
        <fullName evidence="1">Erythromycin biosynthesis protein CIII-like C-terminal domain-containing protein</fullName>
    </recommendedName>
</protein>
<proteinExistence type="predicted"/>
<evidence type="ECO:0000313" key="2">
    <source>
        <dbReference type="EMBL" id="NMG21537.1"/>
    </source>
</evidence>
<feature type="domain" description="Erythromycin biosynthesis protein CIII-like C-terminal" evidence="1">
    <location>
        <begin position="50"/>
        <end position="161"/>
    </location>
</feature>
<reference evidence="2 3" key="1">
    <citation type="submission" date="2018-06" db="EMBL/GenBank/DDBJ databases">
        <title>Comparative genomics of Brasilonema spp. strains.</title>
        <authorList>
            <person name="Alvarenga D.O."/>
            <person name="Fiore M.F."/>
            <person name="Varani A.M."/>
        </authorList>
    </citation>
    <scope>NUCLEOTIDE SEQUENCE [LARGE SCALE GENOMIC DNA]</scope>
    <source>
        <strain evidence="2 3">SPC951</strain>
    </source>
</reference>